<dbReference type="PANTHER" id="PTHR33495:SF2">
    <property type="entry name" value="ANTI-SIGMA FACTOR ANTAGONIST TM_1081-RELATED"/>
    <property type="match status" value="1"/>
</dbReference>
<dbReference type="NCBIfam" id="TIGR00377">
    <property type="entry name" value="ant_ant_sig"/>
    <property type="match status" value="1"/>
</dbReference>
<feature type="domain" description="STAS" evidence="3">
    <location>
        <begin position="13"/>
        <end position="123"/>
    </location>
</feature>
<dbReference type="InterPro" id="IPR002645">
    <property type="entry name" value="STAS_dom"/>
</dbReference>
<dbReference type="Gene3D" id="3.30.750.24">
    <property type="entry name" value="STAS domain"/>
    <property type="match status" value="1"/>
</dbReference>
<sequence length="123" mass="13237">MTEGDDASTVSRLEIAHRMAGEVAVVAVSGKVDHATAHQLLQAVRTALDHTRGGFCVLDLTTVQFLGGHGLSALLKAARAAEDRRHPLRIAVDHNQPVIRPLEVTGLEEFLALYHSVEEALQA</sequence>
<dbReference type="CDD" id="cd07043">
    <property type="entry name" value="STAS_anti-anti-sigma_factors"/>
    <property type="match status" value="1"/>
</dbReference>
<dbReference type="InterPro" id="IPR003658">
    <property type="entry name" value="Anti-sigma_ant"/>
</dbReference>
<reference evidence="4 5" key="1">
    <citation type="submission" date="2024-10" db="EMBL/GenBank/DDBJ databases">
        <title>The Natural Products Discovery Center: Release of the First 8490 Sequenced Strains for Exploring Actinobacteria Biosynthetic Diversity.</title>
        <authorList>
            <person name="Kalkreuter E."/>
            <person name="Kautsar S.A."/>
            <person name="Yang D."/>
            <person name="Bader C.D."/>
            <person name="Teijaro C.N."/>
            <person name="Fluegel L."/>
            <person name="Davis C.M."/>
            <person name="Simpson J.R."/>
            <person name="Lauterbach L."/>
            <person name="Steele A.D."/>
            <person name="Gui C."/>
            <person name="Meng S."/>
            <person name="Li G."/>
            <person name="Viehrig K."/>
            <person name="Ye F."/>
            <person name="Su P."/>
            <person name="Kiefer A.F."/>
            <person name="Nichols A."/>
            <person name="Cepeda A.J."/>
            <person name="Yan W."/>
            <person name="Fan B."/>
            <person name="Jiang Y."/>
            <person name="Adhikari A."/>
            <person name="Zheng C.-J."/>
            <person name="Schuster L."/>
            <person name="Cowan T.M."/>
            <person name="Smanski M.J."/>
            <person name="Chevrette M.G."/>
            <person name="De Carvalho L.P.S."/>
            <person name="Shen B."/>
        </authorList>
    </citation>
    <scope>NUCLEOTIDE SEQUENCE [LARGE SCALE GENOMIC DNA]</scope>
    <source>
        <strain evidence="4 5">NPDC019377</strain>
    </source>
</reference>
<evidence type="ECO:0000313" key="4">
    <source>
        <dbReference type="EMBL" id="MFI2229566.1"/>
    </source>
</evidence>
<evidence type="ECO:0000256" key="2">
    <source>
        <dbReference type="RuleBase" id="RU003749"/>
    </source>
</evidence>
<organism evidence="4 5">
    <name type="scientific">Nocardia testacea</name>
    <dbReference type="NCBI Taxonomy" id="248551"/>
    <lineage>
        <taxon>Bacteria</taxon>
        <taxon>Bacillati</taxon>
        <taxon>Actinomycetota</taxon>
        <taxon>Actinomycetes</taxon>
        <taxon>Mycobacteriales</taxon>
        <taxon>Nocardiaceae</taxon>
        <taxon>Nocardia</taxon>
    </lineage>
</organism>
<dbReference type="EMBL" id="JBIRYL010000001">
    <property type="protein sequence ID" value="MFI2229566.1"/>
    <property type="molecule type" value="Genomic_DNA"/>
</dbReference>
<comment type="similarity">
    <text evidence="1 2">Belongs to the anti-sigma-factor antagonist family.</text>
</comment>
<proteinExistence type="inferred from homology"/>
<evidence type="ECO:0000256" key="1">
    <source>
        <dbReference type="ARBA" id="ARBA00009013"/>
    </source>
</evidence>
<keyword evidence="5" id="KW-1185">Reference proteome</keyword>
<dbReference type="SUPFAM" id="SSF52091">
    <property type="entry name" value="SpoIIaa-like"/>
    <property type="match status" value="1"/>
</dbReference>
<comment type="caution">
    <text evidence="4">The sequence shown here is derived from an EMBL/GenBank/DDBJ whole genome shotgun (WGS) entry which is preliminary data.</text>
</comment>
<dbReference type="PROSITE" id="PS50801">
    <property type="entry name" value="STAS"/>
    <property type="match status" value="1"/>
</dbReference>
<dbReference type="RefSeq" id="WP_397060517.1">
    <property type="nucleotide sequence ID" value="NZ_JBIRYL010000001.1"/>
</dbReference>
<evidence type="ECO:0000259" key="3">
    <source>
        <dbReference type="PROSITE" id="PS50801"/>
    </source>
</evidence>
<dbReference type="Pfam" id="PF01740">
    <property type="entry name" value="STAS"/>
    <property type="match status" value="1"/>
</dbReference>
<protein>
    <recommendedName>
        <fullName evidence="2">Anti-sigma factor antagonist</fullName>
    </recommendedName>
</protein>
<name>A0ABW7VTN8_9NOCA</name>
<gene>
    <name evidence="4" type="ORF">ACH49Z_06910</name>
</gene>
<accession>A0ABW7VTN8</accession>
<dbReference type="Proteomes" id="UP001611494">
    <property type="component" value="Unassembled WGS sequence"/>
</dbReference>
<dbReference type="PANTHER" id="PTHR33495">
    <property type="entry name" value="ANTI-SIGMA FACTOR ANTAGONIST TM_1081-RELATED-RELATED"/>
    <property type="match status" value="1"/>
</dbReference>
<dbReference type="InterPro" id="IPR036513">
    <property type="entry name" value="STAS_dom_sf"/>
</dbReference>
<evidence type="ECO:0000313" key="5">
    <source>
        <dbReference type="Proteomes" id="UP001611494"/>
    </source>
</evidence>